<protein>
    <submittedName>
        <fullName evidence="1">Uncharacterized protein</fullName>
    </submittedName>
</protein>
<evidence type="ECO:0000313" key="1">
    <source>
        <dbReference type="EMBL" id="KAG2327817.1"/>
    </source>
</evidence>
<reference evidence="1 2" key="1">
    <citation type="submission" date="2020-02" db="EMBL/GenBank/DDBJ databases">
        <authorList>
            <person name="Ma Q."/>
            <person name="Huang Y."/>
            <person name="Song X."/>
            <person name="Pei D."/>
        </authorList>
    </citation>
    <scope>NUCLEOTIDE SEQUENCE [LARGE SCALE GENOMIC DNA]</scope>
    <source>
        <strain evidence="1">Sxm20200214</strain>
        <tissue evidence="1">Leaf</tissue>
    </source>
</reference>
<sequence length="116" mass="13284">MSNLRVFYSDLESGRCSSTVEARLLHFWEARNVNRRVEIKWVDILMVDVIMLYDCLLKNYGDIKEKLAYVALDYEQEVETAKASSAIEKTYELPDGQVITIGAERKDVYGNIVLSG</sequence>
<keyword evidence="2" id="KW-1185">Reference proteome</keyword>
<dbReference type="InterPro" id="IPR043129">
    <property type="entry name" value="ATPase_NBD"/>
</dbReference>
<dbReference type="Gene3D" id="3.90.640.10">
    <property type="entry name" value="Actin, Chain A, domain 4"/>
    <property type="match status" value="1"/>
</dbReference>
<comment type="caution">
    <text evidence="1">The sequence shown here is derived from an EMBL/GenBank/DDBJ whole genome shotgun (WGS) entry which is preliminary data.</text>
</comment>
<dbReference type="EMBL" id="JAAMPC010000002">
    <property type="protein sequence ID" value="KAG2327817.1"/>
    <property type="molecule type" value="Genomic_DNA"/>
</dbReference>
<name>A0A8X8BAT2_BRACI</name>
<dbReference type="SUPFAM" id="SSF53067">
    <property type="entry name" value="Actin-like ATPase domain"/>
    <property type="match status" value="1"/>
</dbReference>
<evidence type="ECO:0000313" key="2">
    <source>
        <dbReference type="Proteomes" id="UP000886595"/>
    </source>
</evidence>
<dbReference type="OrthoDB" id="5132116at2759"/>
<accession>A0A8X8BAT2</accession>
<dbReference type="Proteomes" id="UP000886595">
    <property type="component" value="Unassembled WGS sequence"/>
</dbReference>
<dbReference type="AlphaFoldDB" id="A0A8X8BAT2"/>
<gene>
    <name evidence="1" type="ORF">Bca52824_010545</name>
</gene>
<proteinExistence type="predicted"/>
<organism evidence="1 2">
    <name type="scientific">Brassica carinata</name>
    <name type="common">Ethiopian mustard</name>
    <name type="synonym">Abyssinian cabbage</name>
    <dbReference type="NCBI Taxonomy" id="52824"/>
    <lineage>
        <taxon>Eukaryota</taxon>
        <taxon>Viridiplantae</taxon>
        <taxon>Streptophyta</taxon>
        <taxon>Embryophyta</taxon>
        <taxon>Tracheophyta</taxon>
        <taxon>Spermatophyta</taxon>
        <taxon>Magnoliopsida</taxon>
        <taxon>eudicotyledons</taxon>
        <taxon>Gunneridae</taxon>
        <taxon>Pentapetalae</taxon>
        <taxon>rosids</taxon>
        <taxon>malvids</taxon>
        <taxon>Brassicales</taxon>
        <taxon>Brassicaceae</taxon>
        <taxon>Brassiceae</taxon>
        <taxon>Brassica</taxon>
    </lineage>
</organism>